<feature type="compositionally biased region" description="Low complexity" evidence="1">
    <location>
        <begin position="85"/>
        <end position="112"/>
    </location>
</feature>
<feature type="compositionally biased region" description="Low complexity" evidence="1">
    <location>
        <begin position="11"/>
        <end position="27"/>
    </location>
</feature>
<keyword evidence="3" id="KW-1185">Reference proteome</keyword>
<proteinExistence type="predicted"/>
<reference evidence="2" key="1">
    <citation type="journal article" date="2020" name="Stud. Mycol.">
        <title>101 Dothideomycetes genomes: a test case for predicting lifestyles and emergence of pathogens.</title>
        <authorList>
            <person name="Haridas S."/>
            <person name="Albert R."/>
            <person name="Binder M."/>
            <person name="Bloem J."/>
            <person name="Labutti K."/>
            <person name="Salamov A."/>
            <person name="Andreopoulos B."/>
            <person name="Baker S."/>
            <person name="Barry K."/>
            <person name="Bills G."/>
            <person name="Bluhm B."/>
            <person name="Cannon C."/>
            <person name="Castanera R."/>
            <person name="Culley D."/>
            <person name="Daum C."/>
            <person name="Ezra D."/>
            <person name="Gonzalez J."/>
            <person name="Henrissat B."/>
            <person name="Kuo A."/>
            <person name="Liang C."/>
            <person name="Lipzen A."/>
            <person name="Lutzoni F."/>
            <person name="Magnuson J."/>
            <person name="Mondo S."/>
            <person name="Nolan M."/>
            <person name="Ohm R."/>
            <person name="Pangilinan J."/>
            <person name="Park H.-J."/>
            <person name="Ramirez L."/>
            <person name="Alfaro M."/>
            <person name="Sun H."/>
            <person name="Tritt A."/>
            <person name="Yoshinaga Y."/>
            <person name="Zwiers L.-H."/>
            <person name="Turgeon B."/>
            <person name="Goodwin S."/>
            <person name="Spatafora J."/>
            <person name="Crous P."/>
            <person name="Grigoriev I."/>
        </authorList>
    </citation>
    <scope>NUCLEOTIDE SEQUENCE</scope>
    <source>
        <strain evidence="2">CBS 379.55</strain>
    </source>
</reference>
<dbReference type="RefSeq" id="XP_033649360.1">
    <property type="nucleotide sequence ID" value="XM_033799353.1"/>
</dbReference>
<feature type="compositionally biased region" description="Basic and acidic residues" evidence="1">
    <location>
        <begin position="113"/>
        <end position="131"/>
    </location>
</feature>
<evidence type="ECO:0000256" key="1">
    <source>
        <dbReference type="SAM" id="MobiDB-lite"/>
    </source>
</evidence>
<sequence length="190" mass="20469">MSLLRPSTVFRAPARLRPALATTAPRACLQKRFAQGYGDGKGNPVSEHPEKQGKLPSEELEHPGPPPPKVAQGRSQSSPDENPGSESQSQSQSQSSSSSSTQTKPASSTSKSGKSEAAEKWKSEHGGKEPGPKILNENPPGEKDASVRKHNEEMDTRAEKAHEQVKNEDAQSDKVSKDFWAGHGGRDREP</sequence>
<dbReference type="OrthoDB" id="5334244at2759"/>
<dbReference type="EMBL" id="ML986532">
    <property type="protein sequence ID" value="KAF2271821.1"/>
    <property type="molecule type" value="Genomic_DNA"/>
</dbReference>
<gene>
    <name evidence="2" type="ORF">EI97DRAFT_437505</name>
</gene>
<evidence type="ECO:0000313" key="2">
    <source>
        <dbReference type="EMBL" id="KAF2271821.1"/>
    </source>
</evidence>
<evidence type="ECO:0000313" key="3">
    <source>
        <dbReference type="Proteomes" id="UP000800097"/>
    </source>
</evidence>
<dbReference type="AlphaFoldDB" id="A0A6A6J5G2"/>
<feature type="compositionally biased region" description="Basic and acidic residues" evidence="1">
    <location>
        <begin position="140"/>
        <end position="177"/>
    </location>
</feature>
<accession>A0A6A6J5G2</accession>
<dbReference type="GeneID" id="54552528"/>
<feature type="compositionally biased region" description="Basic and acidic residues" evidence="1">
    <location>
        <begin position="47"/>
        <end position="62"/>
    </location>
</feature>
<feature type="region of interest" description="Disordered" evidence="1">
    <location>
        <begin position="1"/>
        <end position="190"/>
    </location>
</feature>
<protein>
    <submittedName>
        <fullName evidence="2">Uncharacterized protein</fullName>
    </submittedName>
</protein>
<organism evidence="2 3">
    <name type="scientific">Westerdykella ornata</name>
    <dbReference type="NCBI Taxonomy" id="318751"/>
    <lineage>
        <taxon>Eukaryota</taxon>
        <taxon>Fungi</taxon>
        <taxon>Dikarya</taxon>
        <taxon>Ascomycota</taxon>
        <taxon>Pezizomycotina</taxon>
        <taxon>Dothideomycetes</taxon>
        <taxon>Pleosporomycetidae</taxon>
        <taxon>Pleosporales</taxon>
        <taxon>Sporormiaceae</taxon>
        <taxon>Westerdykella</taxon>
    </lineage>
</organism>
<dbReference type="Proteomes" id="UP000800097">
    <property type="component" value="Unassembled WGS sequence"/>
</dbReference>
<name>A0A6A6J5G2_WESOR</name>